<feature type="domain" description="Transcriptional repressor PaaX-like central Cas2-like" evidence="3">
    <location>
        <begin position="108"/>
        <end position="179"/>
    </location>
</feature>
<dbReference type="Pfam" id="PF20803">
    <property type="entry name" value="PaaX_M"/>
    <property type="match status" value="1"/>
</dbReference>
<dbReference type="PANTHER" id="PTHR30319:SF1">
    <property type="entry name" value="TRANSCRIPTIONAL REPRESSOR PAAX"/>
    <property type="match status" value="1"/>
</dbReference>
<dbReference type="InterPro" id="IPR036390">
    <property type="entry name" value="WH_DNA-bd_sf"/>
</dbReference>
<dbReference type="Pfam" id="PF08223">
    <property type="entry name" value="PaaX_C"/>
    <property type="match status" value="1"/>
</dbReference>
<keyword evidence="5" id="KW-1185">Reference proteome</keyword>
<dbReference type="STRING" id="1122206.SAMN02745753_00634"/>
<evidence type="ECO:0000259" key="1">
    <source>
        <dbReference type="Pfam" id="PF07848"/>
    </source>
</evidence>
<dbReference type="InterPro" id="IPR013225">
    <property type="entry name" value="PaaX_C"/>
</dbReference>
<accession>A0A1M4VE68</accession>
<proteinExistence type="predicted"/>
<evidence type="ECO:0000313" key="5">
    <source>
        <dbReference type="Proteomes" id="UP000184517"/>
    </source>
</evidence>
<dbReference type="EMBL" id="FQVF01000003">
    <property type="protein sequence ID" value="SHE67215.1"/>
    <property type="molecule type" value="Genomic_DNA"/>
</dbReference>
<dbReference type="AlphaFoldDB" id="A0A1M4VE68"/>
<dbReference type="Proteomes" id="UP000184517">
    <property type="component" value="Unassembled WGS sequence"/>
</dbReference>
<feature type="domain" description="Transcriptional repressor PaaX-like N-terminal" evidence="1">
    <location>
        <begin position="21"/>
        <end position="89"/>
    </location>
</feature>
<evidence type="ECO:0000259" key="3">
    <source>
        <dbReference type="Pfam" id="PF20803"/>
    </source>
</evidence>
<dbReference type="RefSeq" id="WP_072838272.1">
    <property type="nucleotide sequence ID" value="NZ_FQVF01000003.1"/>
</dbReference>
<dbReference type="OrthoDB" id="2270427at2"/>
<evidence type="ECO:0000313" key="4">
    <source>
        <dbReference type="EMBL" id="SHE67215.1"/>
    </source>
</evidence>
<sequence length="307" mass="35299">MNRINTLDTLITRFQQQKPIRASSLVITLYGDTIEPHGGTVWLGSLIKLLEPMGINERLMRTTIFRLTQDGWLTSDKVGRKSYYSLTGSGRRKFEQAFRRVYSANQTVWDGSWCLIMTQQLSAEERKQLLDDLNWQGFGVLTGQLIGSPNTNLSDVNTVLASSGLQSKVIVFKTHQQEELAGRQIRMLVRDCWELDKLGAHYQEFINLFRPVWQELDEKDNLDPESCFLTRTLLIHEYRKLLLRDPQLPEELLPGDWEGRAARQLCRNIYRKVTPAAEHWLGKNLESADGPLPEASQAFYQRFGGLN</sequence>
<protein>
    <submittedName>
        <fullName evidence="4">Transcriptional regulator, PaaX family</fullName>
    </submittedName>
</protein>
<dbReference type="PIRSF" id="PIRSF020623">
    <property type="entry name" value="PaaX"/>
    <property type="match status" value="1"/>
</dbReference>
<dbReference type="InterPro" id="IPR036388">
    <property type="entry name" value="WH-like_DNA-bd_sf"/>
</dbReference>
<dbReference type="Gene3D" id="1.20.58.1460">
    <property type="match status" value="1"/>
</dbReference>
<dbReference type="NCBIfam" id="TIGR02277">
    <property type="entry name" value="PaaX_trns_reg"/>
    <property type="match status" value="1"/>
</dbReference>
<feature type="domain" description="Transcriptional repressor PaaX-like C-terminal" evidence="2">
    <location>
        <begin position="193"/>
        <end position="281"/>
    </location>
</feature>
<dbReference type="InterPro" id="IPR048846">
    <property type="entry name" value="PaaX-like_central"/>
</dbReference>
<evidence type="ECO:0000259" key="2">
    <source>
        <dbReference type="Pfam" id="PF08223"/>
    </source>
</evidence>
<dbReference type="InterPro" id="IPR012906">
    <property type="entry name" value="PaaX-like_N"/>
</dbReference>
<reference evidence="5" key="1">
    <citation type="submission" date="2016-11" db="EMBL/GenBank/DDBJ databases">
        <authorList>
            <person name="Varghese N."/>
            <person name="Submissions S."/>
        </authorList>
    </citation>
    <scope>NUCLEOTIDE SEQUENCE [LARGE SCALE GENOMIC DNA]</scope>
    <source>
        <strain evidence="5">DSM 16579</strain>
    </source>
</reference>
<dbReference type="SUPFAM" id="SSF46785">
    <property type="entry name" value="Winged helix' DNA-binding domain"/>
    <property type="match status" value="1"/>
</dbReference>
<gene>
    <name evidence="4" type="ORF">SAMN02745753_00634</name>
</gene>
<dbReference type="Gene3D" id="1.10.10.10">
    <property type="entry name" value="Winged helix-like DNA-binding domain superfamily/Winged helix DNA-binding domain"/>
    <property type="match status" value="1"/>
</dbReference>
<dbReference type="InterPro" id="IPR011965">
    <property type="entry name" value="PaaX_trns_reg"/>
</dbReference>
<organism evidence="4 5">
    <name type="scientific">Marinomonas polaris DSM 16579</name>
    <dbReference type="NCBI Taxonomy" id="1122206"/>
    <lineage>
        <taxon>Bacteria</taxon>
        <taxon>Pseudomonadati</taxon>
        <taxon>Pseudomonadota</taxon>
        <taxon>Gammaproteobacteria</taxon>
        <taxon>Oceanospirillales</taxon>
        <taxon>Oceanospirillaceae</taxon>
        <taxon>Marinomonas</taxon>
    </lineage>
</organism>
<dbReference type="GO" id="GO:0006351">
    <property type="term" value="P:DNA-templated transcription"/>
    <property type="evidence" value="ECO:0007669"/>
    <property type="project" value="InterPro"/>
</dbReference>
<dbReference type="PANTHER" id="PTHR30319">
    <property type="entry name" value="PHENYLACETIC ACID REGULATOR-RELATED TRANSCRIPTIONAL REPRESSOR"/>
    <property type="match status" value="1"/>
</dbReference>
<dbReference type="Pfam" id="PF07848">
    <property type="entry name" value="PaaX"/>
    <property type="match status" value="1"/>
</dbReference>
<name>A0A1M4VE68_9GAMM</name>